<feature type="region of interest" description="Disordered" evidence="1">
    <location>
        <begin position="57"/>
        <end position="80"/>
    </location>
</feature>
<accession>A0AAI8VYY7</accession>
<name>A0AAI8VYY7_9PEZI</name>
<evidence type="ECO:0000313" key="4">
    <source>
        <dbReference type="Proteomes" id="UP001295740"/>
    </source>
</evidence>
<evidence type="ECO:0000259" key="2">
    <source>
        <dbReference type="Pfam" id="PF14420"/>
    </source>
</evidence>
<dbReference type="Proteomes" id="UP001295740">
    <property type="component" value="Unassembled WGS sequence"/>
</dbReference>
<protein>
    <submittedName>
        <fullName evidence="3">Uu.00g011220.m01.CDS01</fullName>
    </submittedName>
</protein>
<feature type="region of interest" description="Disordered" evidence="1">
    <location>
        <begin position="1"/>
        <end position="43"/>
    </location>
</feature>
<evidence type="ECO:0000256" key="1">
    <source>
        <dbReference type="SAM" id="MobiDB-lite"/>
    </source>
</evidence>
<organism evidence="3 4">
    <name type="scientific">Anthostomella pinea</name>
    <dbReference type="NCBI Taxonomy" id="933095"/>
    <lineage>
        <taxon>Eukaryota</taxon>
        <taxon>Fungi</taxon>
        <taxon>Dikarya</taxon>
        <taxon>Ascomycota</taxon>
        <taxon>Pezizomycotina</taxon>
        <taxon>Sordariomycetes</taxon>
        <taxon>Xylariomycetidae</taxon>
        <taxon>Xylariales</taxon>
        <taxon>Xylariaceae</taxon>
        <taxon>Anthostomella</taxon>
    </lineage>
</organism>
<gene>
    <name evidence="3" type="ORF">KHLLAP_LOCUS13471</name>
</gene>
<feature type="compositionally biased region" description="Basic and acidic residues" evidence="1">
    <location>
        <begin position="1"/>
        <end position="19"/>
    </location>
</feature>
<dbReference type="Pfam" id="PF14420">
    <property type="entry name" value="Clr5"/>
    <property type="match status" value="1"/>
</dbReference>
<comment type="caution">
    <text evidence="3">The sequence shown here is derived from an EMBL/GenBank/DDBJ whole genome shotgun (WGS) entry which is preliminary data.</text>
</comment>
<keyword evidence="4" id="KW-1185">Reference proteome</keyword>
<evidence type="ECO:0000313" key="3">
    <source>
        <dbReference type="EMBL" id="CAJ2513003.1"/>
    </source>
</evidence>
<sequence>MEDVHGRADLMHSLEDREIPYNSGASTRRLQSTRESSCAAIGGAGTALDDEAAKGLRAKPPGRATKPKNKSAPATQSTAWDRHKKEIRGLYLDENRSLNELIDVMKTRGFTATPRMYKAKLVDWGFVKNNKKKDIALMLRFQRQRDAQGKRTVFQRHGRMVDISAYIDRKRASPYDLMEDADEAELPGYIRAVTPPPPASPRHLALPSHLHAQDILVSCFRDLTAGWMEPVRSPMSFKTAFDAYKTNPLCEAIRNYGRASRYFLKGHNPHGALLSQQAFTSLHLLIREPCAPALFDLLMTIAVSPHHGLLKELWNYLAAYARITQGPGSTLHRLFTALHEAMRTNEFKGILHSCLGSMVTMLLGIEGYSLMVASSISFFMLSDPLYFDCARKRLPQLHGLVASAAAQVLKDPVHGPPEVPRFLERGVYPWQQGSRKAQTITLATLVMAAAAAEEAPSAPAPAQPNTRAADPMYTWLSWRILSTFHKSWRPAPSDPRHALARYAMQRAIDSAAVVVGDGHSQVLDDMQTLEA</sequence>
<reference evidence="3" key="1">
    <citation type="submission" date="2023-10" db="EMBL/GenBank/DDBJ databases">
        <authorList>
            <person name="Hackl T."/>
        </authorList>
    </citation>
    <scope>NUCLEOTIDE SEQUENCE</scope>
</reference>
<feature type="domain" description="Clr5" evidence="2">
    <location>
        <begin position="78"/>
        <end position="128"/>
    </location>
</feature>
<dbReference type="PANTHER" id="PTHR38788">
    <property type="entry name" value="CLR5 DOMAIN-CONTAINING PROTEIN"/>
    <property type="match status" value="1"/>
</dbReference>
<dbReference type="InterPro" id="IPR025676">
    <property type="entry name" value="Clr5_dom"/>
</dbReference>
<dbReference type="PANTHER" id="PTHR38788:SF3">
    <property type="entry name" value="CLR5 DOMAIN-CONTAINING PROTEIN"/>
    <property type="match status" value="1"/>
</dbReference>
<dbReference type="AlphaFoldDB" id="A0AAI8VYY7"/>
<proteinExistence type="predicted"/>
<feature type="compositionally biased region" description="Polar residues" evidence="1">
    <location>
        <begin position="23"/>
        <end position="36"/>
    </location>
</feature>
<dbReference type="EMBL" id="CAUWAG010000020">
    <property type="protein sequence ID" value="CAJ2513003.1"/>
    <property type="molecule type" value="Genomic_DNA"/>
</dbReference>